<accession>A0A532V8P0</accession>
<organism evidence="1 2">
    <name type="scientific">candidate division TA06 bacterium B3_TA06</name>
    <dbReference type="NCBI Taxonomy" id="2012487"/>
    <lineage>
        <taxon>Bacteria</taxon>
        <taxon>Bacteria division TA06</taxon>
    </lineage>
</organism>
<name>A0A532V8P0_UNCT6</name>
<dbReference type="Proteomes" id="UP000317778">
    <property type="component" value="Unassembled WGS sequence"/>
</dbReference>
<protein>
    <submittedName>
        <fullName evidence="1">Uncharacterized protein</fullName>
    </submittedName>
</protein>
<evidence type="ECO:0000313" key="1">
    <source>
        <dbReference type="EMBL" id="TKJ43347.1"/>
    </source>
</evidence>
<reference evidence="1 2" key="1">
    <citation type="submission" date="2017-06" db="EMBL/GenBank/DDBJ databases">
        <title>Novel microbial phyla capable of carbon fixation and sulfur reduction in deep-sea sediments.</title>
        <authorList>
            <person name="Huang J."/>
            <person name="Baker B."/>
            <person name="Wang Y."/>
        </authorList>
    </citation>
    <scope>NUCLEOTIDE SEQUENCE [LARGE SCALE GENOMIC DNA]</scope>
    <source>
        <strain evidence="1">B3_TA06</strain>
    </source>
</reference>
<gene>
    <name evidence="1" type="ORF">CEE36_04765</name>
</gene>
<dbReference type="AlphaFoldDB" id="A0A532V8P0"/>
<comment type="caution">
    <text evidence="1">The sequence shown here is derived from an EMBL/GenBank/DDBJ whole genome shotgun (WGS) entry which is preliminary data.</text>
</comment>
<dbReference type="EMBL" id="NJBO01000005">
    <property type="protein sequence ID" value="TKJ43347.1"/>
    <property type="molecule type" value="Genomic_DNA"/>
</dbReference>
<sequence length="139" mass="16491">MRDIRSYPLLDKYREIVEKIRICAPPGLTEEWGRCRFKGGEDFRLNLGRYRVIEVAPMATRIAVFAEWRKFLRNRELYVDDPDFSAFEDAFGYLGINENLNQPWNIYPDTDLNDSYVEVFLETGMRLIAKELKRIHPKP</sequence>
<evidence type="ECO:0000313" key="2">
    <source>
        <dbReference type="Proteomes" id="UP000317778"/>
    </source>
</evidence>
<proteinExistence type="predicted"/>